<evidence type="ECO:0000256" key="1">
    <source>
        <dbReference type="SAM" id="MobiDB-lite"/>
    </source>
</evidence>
<name>A0AAU9FX37_DROMD</name>
<organism evidence="2 3">
    <name type="scientific">Drosophila madeirensis</name>
    <name type="common">Fruit fly</name>
    <dbReference type="NCBI Taxonomy" id="30013"/>
    <lineage>
        <taxon>Eukaryota</taxon>
        <taxon>Metazoa</taxon>
        <taxon>Ecdysozoa</taxon>
        <taxon>Arthropoda</taxon>
        <taxon>Hexapoda</taxon>
        <taxon>Insecta</taxon>
        <taxon>Pterygota</taxon>
        <taxon>Neoptera</taxon>
        <taxon>Endopterygota</taxon>
        <taxon>Diptera</taxon>
        <taxon>Brachycera</taxon>
        <taxon>Muscomorpha</taxon>
        <taxon>Ephydroidea</taxon>
        <taxon>Drosophilidae</taxon>
        <taxon>Drosophila</taxon>
        <taxon>Sophophora</taxon>
    </lineage>
</organism>
<keyword evidence="3" id="KW-1185">Reference proteome</keyword>
<accession>A0AAU9FX37</accession>
<evidence type="ECO:0000313" key="3">
    <source>
        <dbReference type="Proteomes" id="UP001500889"/>
    </source>
</evidence>
<reference evidence="2 3" key="1">
    <citation type="submission" date="2024-02" db="EMBL/GenBank/DDBJ databases">
        <title>A chromosome-level genome assembly of Drosophila madeirensis, a fruit fly species endemic to Madeira island.</title>
        <authorList>
            <person name="Tomihara K."/>
            <person name="Llopart A."/>
            <person name="Yamamoto D."/>
        </authorList>
    </citation>
    <scope>NUCLEOTIDE SEQUENCE [LARGE SCALE GENOMIC DNA]</scope>
    <source>
        <strain evidence="2 3">RF1</strain>
    </source>
</reference>
<protein>
    <submittedName>
        <fullName evidence="2">Uncharacterized protein</fullName>
    </submittedName>
</protein>
<dbReference type="EMBL" id="AP029266">
    <property type="protein sequence ID" value="BFG00151.1"/>
    <property type="molecule type" value="Genomic_DNA"/>
</dbReference>
<proteinExistence type="predicted"/>
<gene>
    <name evidence="2" type="ORF">DMAD_00213</name>
</gene>
<dbReference type="AlphaFoldDB" id="A0AAU9FX37"/>
<dbReference type="Proteomes" id="UP001500889">
    <property type="component" value="Chromosome A"/>
</dbReference>
<evidence type="ECO:0000313" key="2">
    <source>
        <dbReference type="EMBL" id="BFG00151.1"/>
    </source>
</evidence>
<sequence length="226" mass="25459">MPSVKKIDEYQYDTSFMDALYSEEHNNSAAAAAPLPTPMVKEKLEVETPKRKDVNRTTISIADFWKRQNGGVAAQSQSLATSENIRDPRKRVGEESIYWGVQIQTKPKAAAPCGESDRTALCEQQLKMEMMIQPKSEAARSYADGSIPSYKVRKIQESQPMSEPTLGPETFDEFLRVTEESDEEMSIPLENRFNSIDELIRVLSDDTDYLEETQEQPDAVGNGARQ</sequence>
<feature type="region of interest" description="Disordered" evidence="1">
    <location>
        <begin position="207"/>
        <end position="226"/>
    </location>
</feature>